<dbReference type="InterPro" id="IPR036259">
    <property type="entry name" value="MFS_trans_sf"/>
</dbReference>
<feature type="transmembrane region" description="Helical" evidence="6">
    <location>
        <begin position="27"/>
        <end position="54"/>
    </location>
</feature>
<feature type="transmembrane region" description="Helical" evidence="6">
    <location>
        <begin position="367"/>
        <end position="386"/>
    </location>
</feature>
<dbReference type="Gene3D" id="1.20.1250.20">
    <property type="entry name" value="MFS general substrate transporter like domains"/>
    <property type="match status" value="1"/>
</dbReference>
<keyword evidence="3 6" id="KW-1133">Transmembrane helix</keyword>
<feature type="transmembrane region" description="Helical" evidence="6">
    <location>
        <begin position="431"/>
        <end position="450"/>
    </location>
</feature>
<evidence type="ECO:0000256" key="2">
    <source>
        <dbReference type="ARBA" id="ARBA00022692"/>
    </source>
</evidence>
<comment type="caution">
    <text evidence="8">The sequence shown here is derived from an EMBL/GenBank/DDBJ whole genome shotgun (WGS) entry which is preliminary data.</text>
</comment>
<dbReference type="SUPFAM" id="SSF103473">
    <property type="entry name" value="MFS general substrate transporter"/>
    <property type="match status" value="1"/>
</dbReference>
<comment type="subcellular location">
    <subcellularLocation>
        <location evidence="1">Membrane</location>
        <topology evidence="1">Multi-pass membrane protein</topology>
    </subcellularLocation>
</comment>
<feature type="transmembrane region" description="Helical" evidence="6">
    <location>
        <begin position="122"/>
        <end position="143"/>
    </location>
</feature>
<feature type="compositionally biased region" description="Polar residues" evidence="5">
    <location>
        <begin position="234"/>
        <end position="243"/>
    </location>
</feature>
<dbReference type="PROSITE" id="PS50850">
    <property type="entry name" value="MFS"/>
    <property type="match status" value="1"/>
</dbReference>
<feature type="transmembrane region" description="Helical" evidence="6">
    <location>
        <begin position="327"/>
        <end position="346"/>
    </location>
</feature>
<name>A0AA40ELM6_9PEZI</name>
<organism evidence="8 9">
    <name type="scientific">Apiosordaria backusii</name>
    <dbReference type="NCBI Taxonomy" id="314023"/>
    <lineage>
        <taxon>Eukaryota</taxon>
        <taxon>Fungi</taxon>
        <taxon>Dikarya</taxon>
        <taxon>Ascomycota</taxon>
        <taxon>Pezizomycotina</taxon>
        <taxon>Sordariomycetes</taxon>
        <taxon>Sordariomycetidae</taxon>
        <taxon>Sordariales</taxon>
        <taxon>Lasiosphaeriaceae</taxon>
        <taxon>Apiosordaria</taxon>
    </lineage>
</organism>
<dbReference type="PANTHER" id="PTHR23502">
    <property type="entry name" value="MAJOR FACILITATOR SUPERFAMILY"/>
    <property type="match status" value="1"/>
</dbReference>
<accession>A0AA40ELM6</accession>
<evidence type="ECO:0000256" key="6">
    <source>
        <dbReference type="SAM" id="Phobius"/>
    </source>
</evidence>
<dbReference type="EMBL" id="JAUKTV010000003">
    <property type="protein sequence ID" value="KAK0741596.1"/>
    <property type="molecule type" value="Genomic_DNA"/>
</dbReference>
<evidence type="ECO:0000256" key="3">
    <source>
        <dbReference type="ARBA" id="ARBA00022989"/>
    </source>
</evidence>
<reference evidence="8" key="1">
    <citation type="submission" date="2023-06" db="EMBL/GenBank/DDBJ databases">
        <title>Genome-scale phylogeny and comparative genomics of the fungal order Sordariales.</title>
        <authorList>
            <consortium name="Lawrence Berkeley National Laboratory"/>
            <person name="Hensen N."/>
            <person name="Bonometti L."/>
            <person name="Westerberg I."/>
            <person name="Brannstrom I.O."/>
            <person name="Guillou S."/>
            <person name="Cros-Aarteil S."/>
            <person name="Calhoun S."/>
            <person name="Haridas S."/>
            <person name="Kuo A."/>
            <person name="Mondo S."/>
            <person name="Pangilinan J."/>
            <person name="Riley R."/>
            <person name="Labutti K."/>
            <person name="Andreopoulos B."/>
            <person name="Lipzen A."/>
            <person name="Chen C."/>
            <person name="Yanf M."/>
            <person name="Daum C."/>
            <person name="Ng V."/>
            <person name="Clum A."/>
            <person name="Steindorff A."/>
            <person name="Ohm R."/>
            <person name="Martin F."/>
            <person name="Silar P."/>
            <person name="Natvig D."/>
            <person name="Lalanne C."/>
            <person name="Gautier V."/>
            <person name="Ament-Velasquez S.L."/>
            <person name="Kruys A."/>
            <person name="Hutchinson M.I."/>
            <person name="Powell A.J."/>
            <person name="Barry K."/>
            <person name="Miller A.N."/>
            <person name="Grigoriev I.V."/>
            <person name="Debuchy R."/>
            <person name="Gladieux P."/>
            <person name="Thoren M.H."/>
            <person name="Johannesson H."/>
        </authorList>
    </citation>
    <scope>NUCLEOTIDE SEQUENCE</scope>
    <source>
        <strain evidence="8">CBS 540.89</strain>
    </source>
</reference>
<dbReference type="PANTHER" id="PTHR23502:SF181">
    <property type="entry name" value="MAJOR FACILITATOR SUPERFAMILY (MFS) PROFILE DOMAIN-CONTAINING PROTEIN"/>
    <property type="match status" value="1"/>
</dbReference>
<evidence type="ECO:0000313" key="9">
    <source>
        <dbReference type="Proteomes" id="UP001172159"/>
    </source>
</evidence>
<protein>
    <submittedName>
        <fullName evidence="8">Major facilitator superfamily domain-containing protein</fullName>
    </submittedName>
</protein>
<keyword evidence="4 6" id="KW-0472">Membrane</keyword>
<feature type="transmembrane region" description="Helical" evidence="6">
    <location>
        <begin position="462"/>
        <end position="485"/>
    </location>
</feature>
<feature type="domain" description="Major facilitator superfamily (MFS) profile" evidence="7">
    <location>
        <begin position="27"/>
        <end position="498"/>
    </location>
</feature>
<sequence>MTPPPGRRHKLQTLHSLYQNEGTKYTAFLSICAFTFLTNFGIGGLTSAFYLISLEFDKSLTETSELLLWPILVLGVFNFFWVPLANYFGKRPIFVISCGLLFASYIWGATATSFDSLLWSNILGAFAGSSTEALGAAMVNDLFFVHERGGKMGVYMNFISGGNTLGPLVCGFVVTGLSWRWHKWIAAILTGINLVTVVLMVPETRYDRNDVIAEGQQLSESEDNGQEKGKTQNDAEQGQQQQHRGMVMAPKKSWIQELSLWSGLPKDETSLWKMFLRPLPMFAYPCVIYSFLGYAVSLVLTVAVNILNSFVLQAPPYSWSPTVNGLINIPGFIGNVCGSFAGGWLVDKFCDWRSRKNNGVFEPENRLYLCILPLLITGAGCVLFGYGVERTLHWTSLFFGYGMVSFALTAVPTITMAYVSDCLLPVNSDALMLVNGSKNIVAFGFLYGIVPWVEEVGYVECFGTQAGIYVAIIAIGMAVLIPFGARIRHAQARWRITL</sequence>
<dbReference type="Proteomes" id="UP001172159">
    <property type="component" value="Unassembled WGS sequence"/>
</dbReference>
<evidence type="ECO:0000256" key="1">
    <source>
        <dbReference type="ARBA" id="ARBA00004141"/>
    </source>
</evidence>
<evidence type="ECO:0000313" key="8">
    <source>
        <dbReference type="EMBL" id="KAK0741596.1"/>
    </source>
</evidence>
<feature type="transmembrane region" description="Helical" evidence="6">
    <location>
        <begin position="282"/>
        <end position="307"/>
    </location>
</feature>
<dbReference type="Pfam" id="PF07690">
    <property type="entry name" value="MFS_1"/>
    <property type="match status" value="1"/>
</dbReference>
<proteinExistence type="predicted"/>
<feature type="transmembrane region" description="Helical" evidence="6">
    <location>
        <begin position="184"/>
        <end position="201"/>
    </location>
</feature>
<feature type="transmembrane region" description="Helical" evidence="6">
    <location>
        <begin position="92"/>
        <end position="110"/>
    </location>
</feature>
<feature type="transmembrane region" description="Helical" evidence="6">
    <location>
        <begin position="398"/>
        <end position="419"/>
    </location>
</feature>
<dbReference type="AlphaFoldDB" id="A0AA40ELM6"/>
<dbReference type="GO" id="GO:0005886">
    <property type="term" value="C:plasma membrane"/>
    <property type="evidence" value="ECO:0007669"/>
    <property type="project" value="TreeGrafter"/>
</dbReference>
<evidence type="ECO:0000259" key="7">
    <source>
        <dbReference type="PROSITE" id="PS50850"/>
    </source>
</evidence>
<evidence type="ECO:0000256" key="5">
    <source>
        <dbReference type="SAM" id="MobiDB-lite"/>
    </source>
</evidence>
<dbReference type="GO" id="GO:0022857">
    <property type="term" value="F:transmembrane transporter activity"/>
    <property type="evidence" value="ECO:0007669"/>
    <property type="project" value="InterPro"/>
</dbReference>
<feature type="transmembrane region" description="Helical" evidence="6">
    <location>
        <begin position="66"/>
        <end position="85"/>
    </location>
</feature>
<keyword evidence="9" id="KW-1185">Reference proteome</keyword>
<feature type="transmembrane region" description="Helical" evidence="6">
    <location>
        <begin position="155"/>
        <end position="178"/>
    </location>
</feature>
<gene>
    <name evidence="8" type="ORF">B0T21DRAFT_381435</name>
</gene>
<feature type="region of interest" description="Disordered" evidence="5">
    <location>
        <begin position="216"/>
        <end position="243"/>
    </location>
</feature>
<dbReference type="InterPro" id="IPR011701">
    <property type="entry name" value="MFS"/>
</dbReference>
<keyword evidence="2 6" id="KW-0812">Transmembrane</keyword>
<evidence type="ECO:0000256" key="4">
    <source>
        <dbReference type="ARBA" id="ARBA00023136"/>
    </source>
</evidence>
<dbReference type="InterPro" id="IPR020846">
    <property type="entry name" value="MFS_dom"/>
</dbReference>